<accession>A0AAE1LI97</accession>
<name>A0AAE1LI97_9NEOP</name>
<sequence length="56" mass="6366">MGIDSLLFIKKKIDRLGPCCNSSPYYYRLSRGYSCDKRVAVDVGIDVVRLRARLQG</sequence>
<dbReference type="EMBL" id="JAHWGI010001002">
    <property type="protein sequence ID" value="KAK3920450.1"/>
    <property type="molecule type" value="Genomic_DNA"/>
</dbReference>
<comment type="caution">
    <text evidence="1">The sequence shown here is derived from an EMBL/GenBank/DDBJ whole genome shotgun (WGS) entry which is preliminary data.</text>
</comment>
<reference evidence="1" key="2">
    <citation type="journal article" date="2023" name="BMC Genomics">
        <title>Pest status, molecular evolution, and epigenetic factors derived from the genome assembly of Frankliniella fusca, a thysanopteran phytovirus vector.</title>
        <authorList>
            <person name="Catto M.A."/>
            <person name="Labadie P.E."/>
            <person name="Jacobson A.L."/>
            <person name="Kennedy G.G."/>
            <person name="Srinivasan R."/>
            <person name="Hunt B.G."/>
        </authorList>
    </citation>
    <scope>NUCLEOTIDE SEQUENCE</scope>
    <source>
        <strain evidence="1">PL_HMW_Pooled</strain>
    </source>
</reference>
<keyword evidence="2" id="KW-1185">Reference proteome</keyword>
<proteinExistence type="predicted"/>
<evidence type="ECO:0000313" key="2">
    <source>
        <dbReference type="Proteomes" id="UP001219518"/>
    </source>
</evidence>
<dbReference type="AlphaFoldDB" id="A0AAE1LI97"/>
<organism evidence="1 2">
    <name type="scientific">Frankliniella fusca</name>
    <dbReference type="NCBI Taxonomy" id="407009"/>
    <lineage>
        <taxon>Eukaryota</taxon>
        <taxon>Metazoa</taxon>
        <taxon>Ecdysozoa</taxon>
        <taxon>Arthropoda</taxon>
        <taxon>Hexapoda</taxon>
        <taxon>Insecta</taxon>
        <taxon>Pterygota</taxon>
        <taxon>Neoptera</taxon>
        <taxon>Paraneoptera</taxon>
        <taxon>Thysanoptera</taxon>
        <taxon>Terebrantia</taxon>
        <taxon>Thripoidea</taxon>
        <taxon>Thripidae</taxon>
        <taxon>Frankliniella</taxon>
    </lineage>
</organism>
<protein>
    <submittedName>
        <fullName evidence="1">Glucans biosynthesis protein D 2</fullName>
    </submittedName>
</protein>
<evidence type="ECO:0000313" key="1">
    <source>
        <dbReference type="EMBL" id="KAK3920450.1"/>
    </source>
</evidence>
<dbReference type="Proteomes" id="UP001219518">
    <property type="component" value="Unassembled WGS sequence"/>
</dbReference>
<reference evidence="1" key="1">
    <citation type="submission" date="2021-07" db="EMBL/GenBank/DDBJ databases">
        <authorList>
            <person name="Catto M.A."/>
            <person name="Jacobson A."/>
            <person name="Kennedy G."/>
            <person name="Labadie P."/>
            <person name="Hunt B.G."/>
            <person name="Srinivasan R."/>
        </authorList>
    </citation>
    <scope>NUCLEOTIDE SEQUENCE</scope>
    <source>
        <strain evidence="1">PL_HMW_Pooled</strain>
        <tissue evidence="1">Head</tissue>
    </source>
</reference>
<gene>
    <name evidence="1" type="ORF">KUF71_009720</name>
</gene>